<name>A0A1B9F4A0_9BACT</name>
<feature type="compositionally biased region" description="Pro residues" evidence="1">
    <location>
        <begin position="527"/>
        <end position="559"/>
    </location>
</feature>
<dbReference type="Gene3D" id="2.60.40.10">
    <property type="entry name" value="Immunoglobulins"/>
    <property type="match status" value="1"/>
</dbReference>
<evidence type="ECO:0000256" key="1">
    <source>
        <dbReference type="SAM" id="MobiDB-lite"/>
    </source>
</evidence>
<feature type="region of interest" description="Disordered" evidence="1">
    <location>
        <begin position="525"/>
        <end position="567"/>
    </location>
</feature>
<dbReference type="RefSeq" id="WP_067619706.1">
    <property type="nucleotide sequence ID" value="NZ_MAGO01000010.1"/>
</dbReference>
<feature type="domain" description="Cep192/Spd-2-like" evidence="3">
    <location>
        <begin position="180"/>
        <end position="281"/>
    </location>
</feature>
<dbReference type="NCBIfam" id="NF012200">
    <property type="entry name" value="choice_anch_D"/>
    <property type="match status" value="1"/>
</dbReference>
<dbReference type="EMBL" id="MAGO01000010">
    <property type="protein sequence ID" value="OCC14683.1"/>
    <property type="molecule type" value="Genomic_DNA"/>
</dbReference>
<dbReference type="Gene3D" id="2.60.40.680">
    <property type="match status" value="1"/>
</dbReference>
<comment type="caution">
    <text evidence="4">The sequence shown here is derived from an EMBL/GenBank/DDBJ whole genome shotgun (WGS) entry which is preliminary data.</text>
</comment>
<organism evidence="4 5">
    <name type="scientific">Dissulfuribacter thermophilus</name>
    <dbReference type="NCBI Taxonomy" id="1156395"/>
    <lineage>
        <taxon>Bacteria</taxon>
        <taxon>Pseudomonadati</taxon>
        <taxon>Thermodesulfobacteriota</taxon>
        <taxon>Dissulfuribacteria</taxon>
        <taxon>Dissulfuribacterales</taxon>
        <taxon>Dissulfuribacteraceae</taxon>
        <taxon>Dissulfuribacter</taxon>
    </lineage>
</organism>
<evidence type="ECO:0000313" key="4">
    <source>
        <dbReference type="EMBL" id="OCC14683.1"/>
    </source>
</evidence>
<dbReference type="AlphaFoldDB" id="A0A1B9F4A0"/>
<proteinExistence type="predicted"/>
<dbReference type="InterPro" id="IPR054090">
    <property type="entry name" value="Cep192_Spd-2-like_dom"/>
</dbReference>
<keyword evidence="5" id="KW-1185">Reference proteome</keyword>
<keyword evidence="2" id="KW-0732">Signal</keyword>
<evidence type="ECO:0000259" key="3">
    <source>
        <dbReference type="Pfam" id="PF22073"/>
    </source>
</evidence>
<sequence>MEKLRLPIFVIASFFLLFSVMNPNRAEAASQEVSVNVTNVEVAPGGNFTLSFSYDVSDHQSNLTGIGLAVYFDSSILEFKGFIDEFATNLLQKDTVAQADDGNGDGLSQTDKKVSIAWTDLAGNWPGTLPVNPLFKIKFGVKSSINTPITSVINVGSTSTTTGYDFQGPGPINISVILPGINITPSSYDFGTVVVGNSKTQSFTITNTGNADLQIDQIRIDPPNSTDFAIQVDNCSNKTIAPSNNCTVDVLFNPQSVGLKIADMNIPNNAGNATIPLDGTGAAFGTVNSSVSISGVPYAVASNGTINDLNPITVSENNLSLTISVNSTQIPEGYNETKSIGVVIVDDSTLVDWNSPDKNEGDLSGQSIRYLKAILDKVVVKKENGEVSVTIPSGALVYYKARTAGGTWITGSIKNEVQNGPVTTQAGTVTFDPANLIQKVRNALQNRNIDFCDVPGQDVLLSGTYRFWLLTDIPLAYYENGTAASFGSTGSLTNVFGQSLLNVTMLYGKVNLTADAITNLFCEQAPAPTPSPAPSPAPAPSPQPQPEPEPQPEPQPQPSDPGESAGQQVKDLIQQGATPDQIVQSVTQMASNVADEMASGQVQPHEAAETVDNAIAAALEHGADMDLVGQMVQEASMQQIVQQAGGLDLTDELSTPVEVAGHSFNVVNPAAIDNVVQEGLTQGLSNIGSIQTQANPDTGQLFMQIQTSAGDQVSAPVVATHVEVVANPPATPQVTPVNGGVAMRVVMPNGVAVTMVPTVADPEGLINLLIGGGGFASVGQGFANLFAAYDFASATINADTGSLTIVDKAGNTYIGGFGWTAGQAANSTKVKDFTLVGDDPATREFRVQILYTDGSRQDLPPMMAAVTRVFSALDAEVNKGTLKSYNLDRFTGVITLEYADGTVQDWKPDYKVEKFQGLGDTIWFNSHKDTQTGLAVEVDDYNGDGLMDAKIWSQEGKQVLYRISR</sequence>
<feature type="chain" id="PRO_5008626149" evidence="2">
    <location>
        <begin position="29"/>
        <end position="965"/>
    </location>
</feature>
<dbReference type="STRING" id="1156395.DBT_1998"/>
<evidence type="ECO:0000313" key="5">
    <source>
        <dbReference type="Proteomes" id="UP000093080"/>
    </source>
</evidence>
<gene>
    <name evidence="4" type="ORF">DBT_1998</name>
</gene>
<dbReference type="Proteomes" id="UP000093080">
    <property type="component" value="Unassembled WGS sequence"/>
</dbReference>
<dbReference type="InterPro" id="IPR013783">
    <property type="entry name" value="Ig-like_fold"/>
</dbReference>
<dbReference type="PATRIC" id="fig|1156395.6.peg.2021"/>
<dbReference type="OrthoDB" id="5392553at2"/>
<protein>
    <submittedName>
        <fullName evidence="4">BNR repeat domain protein</fullName>
    </submittedName>
</protein>
<dbReference type="Pfam" id="PF22073">
    <property type="entry name" value="Cep192_D4"/>
    <property type="match status" value="1"/>
</dbReference>
<feature type="signal peptide" evidence="2">
    <location>
        <begin position="1"/>
        <end position="28"/>
    </location>
</feature>
<accession>A0A1B9F4A0</accession>
<evidence type="ECO:0000256" key="2">
    <source>
        <dbReference type="SAM" id="SignalP"/>
    </source>
</evidence>
<reference evidence="4 5" key="1">
    <citation type="submission" date="2016-06" db="EMBL/GenBank/DDBJ databases">
        <title>Respiratory ammonification of nitrate coupled to the oxidation of elemental sulfur in deep-sea autotrophic thermophilic bacteria.</title>
        <authorList>
            <person name="Slobodkina G.B."/>
            <person name="Mardanov A.V."/>
            <person name="Ravin N.V."/>
            <person name="Frolova A.A."/>
            <person name="Viryasiv M.B."/>
            <person name="Chernyh N.A."/>
            <person name="Bonch-Osmolovskaya E.A."/>
            <person name="Slobodkin A.I."/>
        </authorList>
    </citation>
    <scope>NUCLEOTIDE SEQUENCE [LARGE SCALE GENOMIC DNA]</scope>
    <source>
        <strain evidence="4 5">S69</strain>
    </source>
</reference>